<evidence type="ECO:0000313" key="4">
    <source>
        <dbReference type="Proteomes" id="UP000700212"/>
    </source>
</evidence>
<reference evidence="3" key="1">
    <citation type="journal article" date="2021" name="PeerJ">
        <title>Extensive microbial diversity within the chicken gut microbiome revealed by metagenomics and culture.</title>
        <authorList>
            <person name="Gilroy R."/>
            <person name="Ravi A."/>
            <person name="Getino M."/>
            <person name="Pursley I."/>
            <person name="Horton D.L."/>
            <person name="Alikhan N.F."/>
            <person name="Baker D."/>
            <person name="Gharbi K."/>
            <person name="Hall N."/>
            <person name="Watson M."/>
            <person name="Adriaenssens E.M."/>
            <person name="Foster-Nyarko E."/>
            <person name="Jarju S."/>
            <person name="Secka A."/>
            <person name="Antonio M."/>
            <person name="Oren A."/>
            <person name="Chaudhuri R.R."/>
            <person name="La Ragione R."/>
            <person name="Hildebrand F."/>
            <person name="Pallen M.J."/>
        </authorList>
    </citation>
    <scope>NUCLEOTIDE SEQUENCE</scope>
    <source>
        <strain evidence="3">CHK160-4876</strain>
    </source>
</reference>
<protein>
    <submittedName>
        <fullName evidence="3">Flagellar hook-length control protein FliK</fullName>
    </submittedName>
</protein>
<dbReference type="Gene3D" id="3.30.750.140">
    <property type="match status" value="1"/>
</dbReference>
<keyword evidence="3" id="KW-0969">Cilium</keyword>
<reference evidence="3" key="2">
    <citation type="submission" date="2021-09" db="EMBL/GenBank/DDBJ databases">
        <authorList>
            <person name="Gilroy R."/>
        </authorList>
    </citation>
    <scope>NUCLEOTIDE SEQUENCE</scope>
    <source>
        <strain evidence="3">CHK160-4876</strain>
    </source>
</reference>
<feature type="region of interest" description="Disordered" evidence="1">
    <location>
        <begin position="372"/>
        <end position="396"/>
    </location>
</feature>
<comment type="caution">
    <text evidence="3">The sequence shown here is derived from an EMBL/GenBank/DDBJ whole genome shotgun (WGS) entry which is preliminary data.</text>
</comment>
<organism evidence="3 4">
    <name type="scientific">Metalysinibacillus jejuensis</name>
    <dbReference type="NCBI Taxonomy" id="914327"/>
    <lineage>
        <taxon>Bacteria</taxon>
        <taxon>Bacillati</taxon>
        <taxon>Bacillota</taxon>
        <taxon>Bacilli</taxon>
        <taxon>Bacillales</taxon>
        <taxon>Caryophanaceae</taxon>
        <taxon>Metalysinibacillus</taxon>
    </lineage>
</organism>
<evidence type="ECO:0000256" key="1">
    <source>
        <dbReference type="SAM" id="MobiDB-lite"/>
    </source>
</evidence>
<evidence type="ECO:0000259" key="2">
    <source>
        <dbReference type="Pfam" id="PF02120"/>
    </source>
</evidence>
<keyword evidence="3" id="KW-0282">Flagellum</keyword>
<dbReference type="CDD" id="cd17470">
    <property type="entry name" value="T3SS_Flik_C"/>
    <property type="match status" value="1"/>
</dbReference>
<accession>A0A921NCJ9</accession>
<evidence type="ECO:0000313" key="3">
    <source>
        <dbReference type="EMBL" id="HJH11114.1"/>
    </source>
</evidence>
<keyword evidence="3" id="KW-0966">Cell projection</keyword>
<dbReference type="InterPro" id="IPR021136">
    <property type="entry name" value="Flagellar_hook_control-like_C"/>
</dbReference>
<dbReference type="Pfam" id="PF02120">
    <property type="entry name" value="Flg_hook"/>
    <property type="match status" value="1"/>
</dbReference>
<feature type="compositionally biased region" description="Basic and acidic residues" evidence="1">
    <location>
        <begin position="372"/>
        <end position="385"/>
    </location>
</feature>
<sequence>MNVQLMQMVQVKKPEAPEVPKPTTNNKNESFGTMFNKVVNQQKAPEKTASAVEPAEETGAVLKAENVKELLDILGLQEIDGLILLDDKLISVEELMGNLSALLQLVNLDEQDLQRFMVALTNQQDAVEDVWALLSALSTDDSGIQSKLSAMLQGEHAMTPKEANQFVAMLKFIQVAAKDVDLTSMQEGKLQSLSTLLENVVTTMTKTSTETKAALPFEHLLTQAKSEVKPTGQEALTQNTIQTRPNTFQVTLPQAQPGQSEALLKEMQAIINKAQISQNQGVTRLMIKLYPENLGTLRVELVQQNGILTARMLASTAAGREMIDNQLHQLKQAFVQQGLQVERIDVGQTLQDTDRNNREQQGFFNQFFKRQQQEQENKKEQKEQQSFEEFLANEEV</sequence>
<dbReference type="Proteomes" id="UP000700212">
    <property type="component" value="Unassembled WGS sequence"/>
</dbReference>
<dbReference type="AlphaFoldDB" id="A0A921NCJ9"/>
<feature type="domain" description="Flagellar hook-length control protein-like C-terminal" evidence="2">
    <location>
        <begin position="274"/>
        <end position="352"/>
    </location>
</feature>
<name>A0A921NCJ9_9BACL</name>
<gene>
    <name evidence="3" type="ORF">K8V30_05340</name>
</gene>
<dbReference type="InterPro" id="IPR038610">
    <property type="entry name" value="FliK-like_C_sf"/>
</dbReference>
<dbReference type="EMBL" id="DYTV01000066">
    <property type="protein sequence ID" value="HJH11114.1"/>
    <property type="molecule type" value="Genomic_DNA"/>
</dbReference>
<proteinExistence type="predicted"/>